<feature type="region of interest" description="Disordered" evidence="1">
    <location>
        <begin position="51"/>
        <end position="88"/>
    </location>
</feature>
<proteinExistence type="predicted"/>
<dbReference type="RefSeq" id="WP_167997206.1">
    <property type="nucleotide sequence ID" value="NZ_JAATEM010000024.1"/>
</dbReference>
<evidence type="ECO:0000256" key="1">
    <source>
        <dbReference type="SAM" id="MobiDB-lite"/>
    </source>
</evidence>
<dbReference type="EMBL" id="JAATEM010000024">
    <property type="protein sequence ID" value="NJP52360.1"/>
    <property type="molecule type" value="Genomic_DNA"/>
</dbReference>
<sequence>MVTAAVLVAGCQDGGGADPLSLSGLTETADGIPDDGADTCPLPYDMAGAAKSAGLSEKTGTGPLRDDGGPVATGEGGKRAEPGSPLAENPGALVSCTFHVGQDDVHVHTIATRKPSAVVPLAPVTAELTGSPVKESVNYINRAAAAKPGETLIADSGNVASVRLELEGEGDAALLVGVGKSGTASLSRKQVAGLTEAFASQLQ</sequence>
<evidence type="ECO:0000313" key="2">
    <source>
        <dbReference type="EMBL" id="NJP52360.1"/>
    </source>
</evidence>
<name>A0ABX1A7R7_9ACTN</name>
<protein>
    <recommendedName>
        <fullName evidence="4">DUF3558 domain-containing protein</fullName>
    </recommendedName>
</protein>
<dbReference type="Proteomes" id="UP000730591">
    <property type="component" value="Unassembled WGS sequence"/>
</dbReference>
<organism evidence="2 3">
    <name type="scientific">Streptomyces composti</name>
    <dbReference type="NCBI Taxonomy" id="2720025"/>
    <lineage>
        <taxon>Bacteria</taxon>
        <taxon>Bacillati</taxon>
        <taxon>Actinomycetota</taxon>
        <taxon>Actinomycetes</taxon>
        <taxon>Kitasatosporales</taxon>
        <taxon>Streptomycetaceae</taxon>
        <taxon>Streptomyces</taxon>
    </lineage>
</organism>
<comment type="caution">
    <text evidence="2">The sequence shown here is derived from an EMBL/GenBank/DDBJ whole genome shotgun (WGS) entry which is preliminary data.</text>
</comment>
<evidence type="ECO:0000313" key="3">
    <source>
        <dbReference type="Proteomes" id="UP000730591"/>
    </source>
</evidence>
<accession>A0ABX1A7R7</accession>
<gene>
    <name evidence="2" type="ORF">HCJ93_20450</name>
</gene>
<evidence type="ECO:0008006" key="4">
    <source>
        <dbReference type="Google" id="ProtNLM"/>
    </source>
</evidence>
<reference evidence="2 3" key="1">
    <citation type="submission" date="2020-03" db="EMBL/GenBank/DDBJ databases">
        <title>WGS of actinomycetes isolated from Thailand.</title>
        <authorList>
            <person name="Thawai C."/>
        </authorList>
    </citation>
    <scope>NUCLEOTIDE SEQUENCE [LARGE SCALE GENOMIC DNA]</scope>
    <source>
        <strain evidence="2 3">SBST2-5</strain>
    </source>
</reference>
<keyword evidence="3" id="KW-1185">Reference proteome</keyword>